<name>A0ACB7ITS4_PLECO</name>
<accession>A0ACB7ITS4</accession>
<sequence length="649" mass="71140">MVPRPLGTSVSSSRAIYSVFAIVQGLWKSYNADPHYHTFQKRKISRVESTVFPILIPVLVLLSGLFAGLTLGYLSLDETQLNVLSMSGTPKQREYANKIKPVRKNGHLLLVTLLLANMITNETLPVIADPVLGGGVQSVVVSTTLIVIFAEIIPQSLFTRYGLYLGAKFATLTKCLIYALGIISWPTAKLLEFVLGSHHGIIYRRAELKELINMHAEMMHHGGDLASDTVTIIGATLDLQEKVVRQAMTSIADVFMLSIDAKLDYDTLKKITATGHSRVPVYEEIALPPTGDAESSKWIAEKPRMVKRIIGVFLVKHCVLLDPKEAVPLLKMPLNKIPSVPQNESLLGILDKFQEGRSHIAVVSRQSVEKARSVQEAADVVKRSLRQRLKETVGMTDSDSDSNESQEGDEKEKKSKRSRRKKDDIESGASTLGSRSPKKPTMNLEQSMPDDAVLGEEELIGEEIYDEFDAEGAHGEPLRAPLEISPGGEDVKPIETRPAGPRRYRKFKMHRSRSAPSSPRPAKITLEAELPSDTVLQDPRRAKRGSFDQRQVLSAFDVPERSALGLTTPHRSNSAAVASILLDRKRSAAATPTRKVQTEPGLGVRIAGVSSKASSFKSSPIPSVLELGDDLPGADQMESKAKATDSDEE</sequence>
<evidence type="ECO:0000313" key="1">
    <source>
        <dbReference type="EMBL" id="KAG9220929.1"/>
    </source>
</evidence>
<proteinExistence type="predicted"/>
<evidence type="ECO:0000313" key="2">
    <source>
        <dbReference type="Proteomes" id="UP000824881"/>
    </source>
</evidence>
<dbReference type="Proteomes" id="UP000824881">
    <property type="component" value="Unassembled WGS sequence"/>
</dbReference>
<protein>
    <submittedName>
        <fullName evidence="1">Uncharacterized protein</fullName>
    </submittedName>
</protein>
<dbReference type="EMBL" id="WQMT02000007">
    <property type="protein sequence ID" value="KAG9220929.1"/>
    <property type="molecule type" value="Genomic_DNA"/>
</dbReference>
<organism evidence="1 2">
    <name type="scientific">Pleurotus cornucopiae</name>
    <name type="common">Cornucopia mushroom</name>
    <dbReference type="NCBI Taxonomy" id="5321"/>
    <lineage>
        <taxon>Eukaryota</taxon>
        <taxon>Fungi</taxon>
        <taxon>Dikarya</taxon>
        <taxon>Basidiomycota</taxon>
        <taxon>Agaricomycotina</taxon>
        <taxon>Agaricomycetes</taxon>
        <taxon>Agaricomycetidae</taxon>
        <taxon>Agaricales</taxon>
        <taxon>Pleurotineae</taxon>
        <taxon>Pleurotaceae</taxon>
        <taxon>Pleurotus</taxon>
    </lineage>
</organism>
<keyword evidence="2" id="KW-1185">Reference proteome</keyword>
<gene>
    <name evidence="1" type="ORF">CCMSSC00406_0002471</name>
</gene>
<comment type="caution">
    <text evidence="1">The sequence shown here is derived from an EMBL/GenBank/DDBJ whole genome shotgun (WGS) entry which is preliminary data.</text>
</comment>
<reference evidence="1 2" key="1">
    <citation type="journal article" date="2021" name="Appl. Environ. Microbiol.">
        <title>Genetic linkage and physical mapping for an oyster mushroom Pleurotus cornucopiae and QTL analysis for the trait cap color.</title>
        <authorList>
            <person name="Zhang Y."/>
            <person name="Gao W."/>
            <person name="Sonnenberg A."/>
            <person name="Chen Q."/>
            <person name="Zhang J."/>
            <person name="Huang C."/>
        </authorList>
    </citation>
    <scope>NUCLEOTIDE SEQUENCE [LARGE SCALE GENOMIC DNA]</scope>
    <source>
        <strain evidence="1">CCMSSC00406</strain>
    </source>
</reference>